<reference evidence="1" key="1">
    <citation type="submission" date="2015-07" db="EMBL/GenBank/DDBJ databases">
        <title>MeaNS - Measles Nucleotide Surveillance Program.</title>
        <authorList>
            <person name="Tran T."/>
            <person name="Druce J."/>
        </authorList>
    </citation>
    <scope>NUCLEOTIDE SEQUENCE</scope>
    <source>
        <strain evidence="1">UCB-OBI-ISO-001</strain>
        <tissue evidence="1">Gonad</tissue>
    </source>
</reference>
<evidence type="ECO:0000313" key="1">
    <source>
        <dbReference type="EMBL" id="KOF67276.1"/>
    </source>
</evidence>
<sequence>MSYRQKYICLVYMMYLQVTEQNKRTSIVYKKRKFFTKESSLCLYLMGEGSFKIIGP</sequence>
<proteinExistence type="predicted"/>
<name>A0A0L8FRD6_OCTBM</name>
<dbReference type="EMBL" id="KQ427248">
    <property type="protein sequence ID" value="KOF67276.1"/>
    <property type="molecule type" value="Genomic_DNA"/>
</dbReference>
<accession>A0A0L8FRD6</accession>
<protein>
    <submittedName>
        <fullName evidence="1">Uncharacterized protein</fullName>
    </submittedName>
</protein>
<organism evidence="1">
    <name type="scientific">Octopus bimaculoides</name>
    <name type="common">California two-spotted octopus</name>
    <dbReference type="NCBI Taxonomy" id="37653"/>
    <lineage>
        <taxon>Eukaryota</taxon>
        <taxon>Metazoa</taxon>
        <taxon>Spiralia</taxon>
        <taxon>Lophotrochozoa</taxon>
        <taxon>Mollusca</taxon>
        <taxon>Cephalopoda</taxon>
        <taxon>Coleoidea</taxon>
        <taxon>Octopodiformes</taxon>
        <taxon>Octopoda</taxon>
        <taxon>Incirrata</taxon>
        <taxon>Octopodidae</taxon>
        <taxon>Octopus</taxon>
    </lineage>
</organism>
<dbReference type="AlphaFoldDB" id="A0A0L8FRD6"/>
<gene>
    <name evidence="1" type="ORF">OCBIM_22010069mg</name>
</gene>